<sequence>MEPVADFDLGEYLKERTFPKSNDECHERDSPLRHRDIKPENILIHGKNVLLADFGTSFSSGMDTRYTHTDTPVTKRYLAPEADNKCRVGRKGDIFSLGCVFLEMTQVMTSPVLYNQKAFPEVRDTFAARVGAEFFNSLLLVEEHQQLRKRIPEQFGFHDVWLNPLLRLIIQMLDLEPDCRPKAEQIIESLSPILEKSGLAAMSCCSSHPEGVIEDAEPSPVADAIEPERYITSGKIMDSPGGPYDVNMILDTGAHSNFMSSDIVSGCDLKPRELPSDRSFVHGVGSFTSEQVVTMRFCTEYLNIQDVHFFVVPTSSMIHLEVVIGLDIIIKYIDNGGTPPAEQIELCVL</sequence>
<dbReference type="Pfam" id="PF13650">
    <property type="entry name" value="Asp_protease_2"/>
    <property type="match status" value="1"/>
</dbReference>
<dbReference type="Proteomes" id="UP001446871">
    <property type="component" value="Unassembled WGS sequence"/>
</dbReference>
<keyword evidence="3" id="KW-0418">Kinase</keyword>
<evidence type="ECO:0000259" key="6">
    <source>
        <dbReference type="PROSITE" id="PS50011"/>
    </source>
</evidence>
<dbReference type="InterPro" id="IPR000719">
    <property type="entry name" value="Prot_kinase_dom"/>
</dbReference>
<organism evidence="7 8">
    <name type="scientific">Apiospora saccharicola</name>
    <dbReference type="NCBI Taxonomy" id="335842"/>
    <lineage>
        <taxon>Eukaryota</taxon>
        <taxon>Fungi</taxon>
        <taxon>Dikarya</taxon>
        <taxon>Ascomycota</taxon>
        <taxon>Pezizomycotina</taxon>
        <taxon>Sordariomycetes</taxon>
        <taxon>Xylariomycetidae</taxon>
        <taxon>Amphisphaeriales</taxon>
        <taxon>Apiosporaceae</taxon>
        <taxon>Apiospora</taxon>
    </lineage>
</organism>
<dbReference type="PANTHER" id="PTHR11042">
    <property type="entry name" value="EUKARYOTIC TRANSLATION INITIATION FACTOR 2-ALPHA KINASE EIF2-ALPHA KINASE -RELATED"/>
    <property type="match status" value="1"/>
</dbReference>
<keyword evidence="8" id="KW-1185">Reference proteome</keyword>
<keyword evidence="2" id="KW-0547">Nucleotide-binding</keyword>
<dbReference type="InterPro" id="IPR050339">
    <property type="entry name" value="CC_SR_Kinase"/>
</dbReference>
<evidence type="ECO:0000256" key="2">
    <source>
        <dbReference type="ARBA" id="ARBA00022741"/>
    </source>
</evidence>
<evidence type="ECO:0000313" key="7">
    <source>
        <dbReference type="EMBL" id="KAK8072354.1"/>
    </source>
</evidence>
<dbReference type="SUPFAM" id="SSF50630">
    <property type="entry name" value="Acid proteases"/>
    <property type="match status" value="1"/>
</dbReference>
<reference evidence="7 8" key="1">
    <citation type="submission" date="2023-01" db="EMBL/GenBank/DDBJ databases">
        <title>Analysis of 21 Apiospora genomes using comparative genomics revels a genus with tremendous synthesis potential of carbohydrate active enzymes and secondary metabolites.</title>
        <authorList>
            <person name="Sorensen T."/>
        </authorList>
    </citation>
    <scope>NUCLEOTIDE SEQUENCE [LARGE SCALE GENOMIC DNA]</scope>
    <source>
        <strain evidence="7 8">CBS 83171</strain>
    </source>
</reference>
<dbReference type="SUPFAM" id="SSF56112">
    <property type="entry name" value="Protein kinase-like (PK-like)"/>
    <property type="match status" value="1"/>
</dbReference>
<dbReference type="EMBL" id="JAQQWM010000003">
    <property type="protein sequence ID" value="KAK8072354.1"/>
    <property type="molecule type" value="Genomic_DNA"/>
</dbReference>
<dbReference type="Pfam" id="PF00069">
    <property type="entry name" value="Pkinase"/>
    <property type="match status" value="1"/>
</dbReference>
<proteinExistence type="inferred from homology"/>
<comment type="similarity">
    <text evidence="5">Belongs to the protein kinase superfamily. Ser/Thr protein kinase family. GCN2 subfamily.</text>
</comment>
<comment type="caution">
    <text evidence="7">The sequence shown here is derived from an EMBL/GenBank/DDBJ whole genome shotgun (WGS) entry which is preliminary data.</text>
</comment>
<protein>
    <submittedName>
        <fullName evidence="7">Kinase-like protein</fullName>
    </submittedName>
</protein>
<dbReference type="InterPro" id="IPR021109">
    <property type="entry name" value="Peptidase_aspartic_dom_sf"/>
</dbReference>
<dbReference type="PROSITE" id="PS50011">
    <property type="entry name" value="PROTEIN_KINASE_DOM"/>
    <property type="match status" value="1"/>
</dbReference>
<dbReference type="InterPro" id="IPR011009">
    <property type="entry name" value="Kinase-like_dom_sf"/>
</dbReference>
<accession>A0ABR1VM69</accession>
<gene>
    <name evidence="7" type="ORF">PG996_005702</name>
</gene>
<keyword evidence="1" id="KW-0808">Transferase</keyword>
<evidence type="ECO:0000256" key="1">
    <source>
        <dbReference type="ARBA" id="ARBA00022679"/>
    </source>
</evidence>
<feature type="domain" description="Protein kinase" evidence="6">
    <location>
        <begin position="1"/>
        <end position="194"/>
    </location>
</feature>
<evidence type="ECO:0000256" key="3">
    <source>
        <dbReference type="ARBA" id="ARBA00022777"/>
    </source>
</evidence>
<dbReference type="CDD" id="cd00180">
    <property type="entry name" value="PKc"/>
    <property type="match status" value="1"/>
</dbReference>
<name>A0ABR1VM69_9PEZI</name>
<dbReference type="PROSITE" id="PS00108">
    <property type="entry name" value="PROTEIN_KINASE_ST"/>
    <property type="match status" value="1"/>
</dbReference>
<keyword evidence="4" id="KW-0067">ATP-binding</keyword>
<evidence type="ECO:0000256" key="4">
    <source>
        <dbReference type="ARBA" id="ARBA00022840"/>
    </source>
</evidence>
<evidence type="ECO:0000313" key="8">
    <source>
        <dbReference type="Proteomes" id="UP001446871"/>
    </source>
</evidence>
<dbReference type="InterPro" id="IPR008271">
    <property type="entry name" value="Ser/Thr_kinase_AS"/>
</dbReference>
<dbReference type="CDD" id="cd00303">
    <property type="entry name" value="retropepsin_like"/>
    <property type="match status" value="1"/>
</dbReference>
<dbReference type="Gene3D" id="1.10.510.10">
    <property type="entry name" value="Transferase(Phosphotransferase) domain 1"/>
    <property type="match status" value="1"/>
</dbReference>
<evidence type="ECO:0000256" key="5">
    <source>
        <dbReference type="ARBA" id="ARBA00037982"/>
    </source>
</evidence>
<dbReference type="Gene3D" id="2.40.70.10">
    <property type="entry name" value="Acid Proteases"/>
    <property type="match status" value="1"/>
</dbReference>
<dbReference type="SMART" id="SM00220">
    <property type="entry name" value="S_TKc"/>
    <property type="match status" value="1"/>
</dbReference>